<evidence type="ECO:0000313" key="3">
    <source>
        <dbReference type="EMBL" id="POM71920.1"/>
    </source>
</evidence>
<name>A0A2P4Y288_9STRA</name>
<dbReference type="AlphaFoldDB" id="A0A2P4Y288"/>
<accession>A0A2P4Y288</accession>
<keyword evidence="2" id="KW-1133">Transmembrane helix</keyword>
<proteinExistence type="predicted"/>
<dbReference type="EMBL" id="NCKW01006390">
    <property type="protein sequence ID" value="POM71920.1"/>
    <property type="molecule type" value="Genomic_DNA"/>
</dbReference>
<keyword evidence="2" id="KW-0472">Membrane</keyword>
<feature type="compositionally biased region" description="Basic and acidic residues" evidence="1">
    <location>
        <begin position="813"/>
        <end position="824"/>
    </location>
</feature>
<dbReference type="InterPro" id="IPR011992">
    <property type="entry name" value="EF-hand-dom_pair"/>
</dbReference>
<dbReference type="SUPFAM" id="SSF47473">
    <property type="entry name" value="EF-hand"/>
    <property type="match status" value="1"/>
</dbReference>
<dbReference type="OrthoDB" id="167314at2759"/>
<feature type="compositionally biased region" description="Basic residues" evidence="1">
    <location>
        <begin position="837"/>
        <end position="848"/>
    </location>
</feature>
<feature type="compositionally biased region" description="Basic and acidic residues" evidence="1">
    <location>
        <begin position="775"/>
        <end position="784"/>
    </location>
</feature>
<feature type="compositionally biased region" description="Acidic residues" evidence="1">
    <location>
        <begin position="615"/>
        <end position="626"/>
    </location>
</feature>
<dbReference type="PANTHER" id="PTHR15332:SF175">
    <property type="entry name" value="PROPROTEIN CONVERTASE SUBTILISIN_KEXIN TYPE 5-LIKE"/>
    <property type="match status" value="1"/>
</dbReference>
<keyword evidence="2 3" id="KW-0812">Transmembrane</keyword>
<dbReference type="PANTHER" id="PTHR15332">
    <property type="entry name" value="PROPROTEIN CONVERTASE SUBTILISIN_KEXIN TYPE 5-LIKE"/>
    <property type="match status" value="1"/>
</dbReference>
<feature type="transmembrane region" description="Helical" evidence="2">
    <location>
        <begin position="160"/>
        <end position="183"/>
    </location>
</feature>
<evidence type="ECO:0000256" key="1">
    <source>
        <dbReference type="SAM" id="MobiDB-lite"/>
    </source>
</evidence>
<feature type="transmembrane region" description="Helical" evidence="2">
    <location>
        <begin position="294"/>
        <end position="317"/>
    </location>
</feature>
<dbReference type="Gene3D" id="1.10.238.10">
    <property type="entry name" value="EF-hand"/>
    <property type="match status" value="1"/>
</dbReference>
<organism evidence="3 4">
    <name type="scientific">Phytophthora palmivora</name>
    <dbReference type="NCBI Taxonomy" id="4796"/>
    <lineage>
        <taxon>Eukaryota</taxon>
        <taxon>Sar</taxon>
        <taxon>Stramenopiles</taxon>
        <taxon>Oomycota</taxon>
        <taxon>Peronosporomycetes</taxon>
        <taxon>Peronosporales</taxon>
        <taxon>Peronosporaceae</taxon>
        <taxon>Phytophthora</taxon>
    </lineage>
</organism>
<reference evidence="3 4" key="1">
    <citation type="journal article" date="2017" name="Genome Biol. Evol.">
        <title>Phytophthora megakarya and P. palmivora, closely related causal agents of cacao black pod rot, underwent increases in genome sizes and gene numbers by different mechanisms.</title>
        <authorList>
            <person name="Ali S.S."/>
            <person name="Shao J."/>
            <person name="Lary D.J."/>
            <person name="Kronmiller B."/>
            <person name="Shen D."/>
            <person name="Strem M.D."/>
            <person name="Amoako-Attah I."/>
            <person name="Akrofi A.Y."/>
            <person name="Begoude B.A."/>
            <person name="Ten Hoopen G.M."/>
            <person name="Coulibaly K."/>
            <person name="Kebe B.I."/>
            <person name="Melnick R.L."/>
            <person name="Guiltinan M.J."/>
            <person name="Tyler B.M."/>
            <person name="Meinhardt L.W."/>
            <person name="Bailey B.A."/>
        </authorList>
    </citation>
    <scope>NUCLEOTIDE SEQUENCE [LARGE SCALE GENOMIC DNA]</scope>
    <source>
        <strain evidence="4">sbr112.9</strain>
    </source>
</reference>
<keyword evidence="4" id="KW-1185">Reference proteome</keyword>
<feature type="region of interest" description="Disordered" evidence="1">
    <location>
        <begin position="602"/>
        <end position="638"/>
    </location>
</feature>
<evidence type="ECO:0000256" key="2">
    <source>
        <dbReference type="SAM" id="Phobius"/>
    </source>
</evidence>
<sequence length="848" mass="93792">MIAALANDLREQHMKRPHRRKAAPVIIALVVVAIVAVLAFGSVLLVVFMVHEVVQDDANALNSWSVRITGFSVVERLETAWKEELTGYAKATVQQEIHCCGFWSATDAPFLPCPVGDPIEVTYEALSVSGTVVTETKEEYTTLPGCRAGMLARFHTGADVATYCALTAAGLLFLMTVTSLFLARELIISKDAKLKLRVPDAGANEDDVKRDVRETFETVVGLKIAAPARGKLRSQLLTSSLDSVAPSVASELAAAPLKQEQVLISGLAADDNEDNIVDTNADASADDVLYPASIVYAVFSICLVWLVIMAYTIAISAMELGLVTSWCCVLAWAVGVAIQEIMVEPLVIFTLIVARTLRDWWSHTLVARIIRRGRALLRIGPQDAKALKREQWSKSLTLYDRLRYAAAVRIQRRLLTRVTRARYLRQLRAHKQELHRLRAIERRETLRKTLNNFSEEEIEAFRLLFEAADAAQLGLVSHTTIPQAVHDLGVHVPAPKVRELLEAFDPAYADLVDFEHFLYGMHCVRLYHQQLQTQTTDITDQPGTKNIIEEKLVSSSDRFGPRADPRAELLVKRQNLLRELRDRRESLAHKLMRKVGGKLPTLVQRKSTRPASIDEGTEDLYPDEGEITAADSSTPPTGAYVFWQNRKLSPKKRALESALKKKHQERIQLEKRQRDGAEADDRSARTDTNPRPKTSGSPTKRALKNLASRRTAASRNRAAKEETAVRLPVNGEDGEKQPSESIAPVDEQRGSETVPVATELEASSSGDVPASAETKPVEASKTQEAKPFGAYLLLTKQPPPLPVPKVQETVEADESRPSTAEKPKPSGAQSALEKALLKQHKAKNKPTL</sequence>
<feature type="compositionally biased region" description="Basic and acidic residues" evidence="1">
    <location>
        <begin position="654"/>
        <end position="690"/>
    </location>
</feature>
<feature type="transmembrane region" description="Helical" evidence="2">
    <location>
        <begin position="22"/>
        <end position="50"/>
    </location>
</feature>
<feature type="region of interest" description="Disordered" evidence="1">
    <location>
        <begin position="654"/>
        <end position="848"/>
    </location>
</feature>
<protein>
    <submittedName>
        <fullName evidence="3">Transmembrane protein</fullName>
    </submittedName>
</protein>
<comment type="caution">
    <text evidence="3">The sequence shown here is derived from an EMBL/GenBank/DDBJ whole genome shotgun (WGS) entry which is preliminary data.</text>
</comment>
<gene>
    <name evidence="3" type="ORF">PHPALM_11449</name>
</gene>
<evidence type="ECO:0000313" key="4">
    <source>
        <dbReference type="Proteomes" id="UP000237271"/>
    </source>
</evidence>
<dbReference type="Proteomes" id="UP000237271">
    <property type="component" value="Unassembled WGS sequence"/>
</dbReference>